<proteinExistence type="predicted"/>
<gene>
    <name evidence="3" type="ORF">WKV44_08110</name>
</gene>
<evidence type="ECO:0000259" key="2">
    <source>
        <dbReference type="PROSITE" id="PS51176"/>
    </source>
</evidence>
<comment type="caution">
    <text evidence="3">The sequence shown here is derived from an EMBL/GenBank/DDBJ whole genome shotgun (WGS) entry which is preliminary data.</text>
</comment>
<keyword evidence="4" id="KW-1185">Reference proteome</keyword>
<dbReference type="EMBL" id="JBCHKQ010000003">
    <property type="protein sequence ID" value="MEM5948508.1"/>
    <property type="molecule type" value="Genomic_DNA"/>
</dbReference>
<dbReference type="InterPro" id="IPR008927">
    <property type="entry name" value="6-PGluconate_DH-like_C_sf"/>
</dbReference>
<dbReference type="Pfam" id="PF02153">
    <property type="entry name" value="PDH_N"/>
    <property type="match status" value="1"/>
</dbReference>
<evidence type="ECO:0000313" key="4">
    <source>
        <dbReference type="Proteomes" id="UP001466331"/>
    </source>
</evidence>
<dbReference type="PANTHER" id="PTHR43207:SF4">
    <property type="entry name" value="AROGENATE DEHYDROGENASE 2, CHLOROPLASTIC"/>
    <property type="match status" value="1"/>
</dbReference>
<dbReference type="InterPro" id="IPR059064">
    <property type="entry name" value="TYRAAT2_C"/>
</dbReference>
<dbReference type="InterPro" id="IPR045011">
    <property type="entry name" value="TYRAAT1/2"/>
</dbReference>
<reference evidence="3 4" key="1">
    <citation type="submission" date="2024-03" db="EMBL/GenBank/DDBJ databases">
        <title>Ignisphaera cupida sp. nov., a hyperthermophilic hydrolytic archaeon from a hot spring of Kamchatka, and proposal of Ignisphaeraceae fam. nov.</title>
        <authorList>
            <person name="Podosokorskaya O.A."/>
            <person name="Elcheninov A.G."/>
            <person name="Maltseva A.I."/>
            <person name="Zayulina K.S."/>
            <person name="Novikov A."/>
            <person name="Merkel A.Y."/>
        </authorList>
    </citation>
    <scope>NUCLEOTIDE SEQUENCE [LARGE SCALE GENOMIC DNA]</scope>
    <source>
        <strain evidence="3 4">38H-sp</strain>
    </source>
</reference>
<name>A0ABU9UCW4_9SPIR</name>
<dbReference type="SUPFAM" id="SSF48179">
    <property type="entry name" value="6-phosphogluconate dehydrogenase C-terminal domain-like"/>
    <property type="match status" value="1"/>
</dbReference>
<organism evidence="3 4">
    <name type="scientific">Rarispira pelagica</name>
    <dbReference type="NCBI Taxonomy" id="3141764"/>
    <lineage>
        <taxon>Bacteria</taxon>
        <taxon>Pseudomonadati</taxon>
        <taxon>Spirochaetota</taxon>
        <taxon>Spirochaetia</taxon>
        <taxon>Winmispirales</taxon>
        <taxon>Winmispiraceae</taxon>
        <taxon>Rarispira</taxon>
    </lineage>
</organism>
<feature type="domain" description="Prephenate/arogenate dehydrogenase" evidence="2">
    <location>
        <begin position="1"/>
        <end position="253"/>
    </location>
</feature>
<accession>A0ABU9UCW4</accession>
<dbReference type="RefSeq" id="WP_420069951.1">
    <property type="nucleotide sequence ID" value="NZ_JBCHKQ010000003.1"/>
</dbReference>
<dbReference type="InterPro" id="IPR046826">
    <property type="entry name" value="PDH_N"/>
</dbReference>
<dbReference type="InterPro" id="IPR003099">
    <property type="entry name" value="Prephen_DH"/>
</dbReference>
<dbReference type="PROSITE" id="PS51176">
    <property type="entry name" value="PDH_ADH"/>
    <property type="match status" value="1"/>
</dbReference>
<protein>
    <submittedName>
        <fullName evidence="3">Prephenate dehydrogenase/arogenate dehydrogenase family protein</fullName>
    </submittedName>
</protein>
<evidence type="ECO:0000256" key="1">
    <source>
        <dbReference type="ARBA" id="ARBA00023002"/>
    </source>
</evidence>
<sequence length="253" mass="28487">MIVGVYGLGRFGAFWATVLSDFFEVYASSRSPRSFADIPYKIVSQDELFRTCDTIFLCVAISAVESAVVSLRDMIRPGSLVIDTCSVKEYPLGVLEKLLPQDIGILGTHPMFGPDSAVNGIDGLPIVITPSIRTSYDAIAFWSEAFRKMGLRVHRMSAEEHDREAAYSQGITHFIGRLLDRLDLKDTPIATLGYRKLLEIREQTCNDPFQLFVDLQKYNYHTSEMRQSLVKALNEVLDTINKSIDYDDKSSIR</sequence>
<keyword evidence="1" id="KW-0560">Oxidoreductase</keyword>
<dbReference type="Proteomes" id="UP001466331">
    <property type="component" value="Unassembled WGS sequence"/>
</dbReference>
<dbReference type="InterPro" id="IPR036291">
    <property type="entry name" value="NAD(P)-bd_dom_sf"/>
</dbReference>
<dbReference type="PANTHER" id="PTHR43207">
    <property type="entry name" value="AROGENATE DEHYDROGENASE-RELATED"/>
    <property type="match status" value="1"/>
</dbReference>
<evidence type="ECO:0000313" key="3">
    <source>
        <dbReference type="EMBL" id="MEM5948508.1"/>
    </source>
</evidence>
<dbReference type="Gene3D" id="3.40.50.720">
    <property type="entry name" value="NAD(P)-binding Rossmann-like Domain"/>
    <property type="match status" value="1"/>
</dbReference>
<dbReference type="Pfam" id="PF26213">
    <property type="entry name" value="TYRAAT1_C"/>
    <property type="match status" value="1"/>
</dbReference>
<dbReference type="SUPFAM" id="SSF51735">
    <property type="entry name" value="NAD(P)-binding Rossmann-fold domains"/>
    <property type="match status" value="1"/>
</dbReference>